<dbReference type="GO" id="GO:0071555">
    <property type="term" value="P:cell wall organization"/>
    <property type="evidence" value="ECO:0007669"/>
    <property type="project" value="TreeGrafter"/>
</dbReference>
<dbReference type="PANTHER" id="PTHR30627:SF24">
    <property type="entry name" value="PENICILLIN-BINDING PROTEIN 4B"/>
    <property type="match status" value="1"/>
</dbReference>
<dbReference type="AlphaFoldDB" id="A0A101E6D9"/>
<dbReference type="InterPro" id="IPR036138">
    <property type="entry name" value="PBP_dimer_sf"/>
</dbReference>
<sequence length="474" mass="51837">MSNLKRNIKILFGIFALLFFSLIAYLTYFQLYERDKLITSSYSVYNRRLIEQEKKILRGSILDRNGIVLAKSVIEADGTQKRIYLDGPAFAQVIGYSRRIYQQGSTGIEKAYDRELLGMVGSDPMVLLRKLILGKGQIGDNVYLTIDKALQDLAYREMEGKKGAVVALNPKTGEILAMVSTPSYDPNLLDRDWEKIMTSPEHVVLNRATQGLYPPGSTFKIITTAAALTYMPELFKEVYDCKGYVVVDGNKISDFGGIAHGKENFERAFYVSCNSFFIEIGLKLGSDNLEKMAYAFGLNQRVPLEIDTAKNYFPSIDGKVALAETSIGQGKILVTPLTMALAASAVANDGVIMKPYLMKYVVDPLSGAVIERNTPNKYLTPITKEVADAIKSLMIGVVNNPEGTGRLAQIPGITVAGKTGTAENPFGAPHAWFVAFAPAENPEIAVAVVVENGGEGGKVAAPIARDIIKAYLSR</sequence>
<evidence type="ECO:0000313" key="5">
    <source>
        <dbReference type="Proteomes" id="UP000264445"/>
    </source>
</evidence>
<dbReference type="RefSeq" id="WP_278429226.1">
    <property type="nucleotide sequence ID" value="NZ_DOLB01000111.1"/>
</dbReference>
<dbReference type="Pfam" id="PF00905">
    <property type="entry name" value="Transpeptidase"/>
    <property type="match status" value="1"/>
</dbReference>
<keyword evidence="1" id="KW-0472">Membrane</keyword>
<dbReference type="GO" id="GO:0051301">
    <property type="term" value="P:cell division"/>
    <property type="evidence" value="ECO:0007669"/>
    <property type="project" value="UniProtKB-KW"/>
</dbReference>
<dbReference type="Pfam" id="PF21922">
    <property type="entry name" value="PBP_dimer_2"/>
    <property type="match status" value="1"/>
</dbReference>
<dbReference type="GO" id="GO:0005886">
    <property type="term" value="C:plasma membrane"/>
    <property type="evidence" value="ECO:0007669"/>
    <property type="project" value="TreeGrafter"/>
</dbReference>
<feature type="domain" description="Penicillin binding protein A dimerisation" evidence="3">
    <location>
        <begin position="58"/>
        <end position="142"/>
    </location>
</feature>
<dbReference type="Gene3D" id="3.90.1310.10">
    <property type="entry name" value="Penicillin-binding protein 2a (Domain 2)"/>
    <property type="match status" value="1"/>
</dbReference>
<feature type="transmembrane region" description="Helical" evidence="1">
    <location>
        <begin position="12"/>
        <end position="31"/>
    </location>
</feature>
<accession>A0A101E6D9</accession>
<feature type="domain" description="Penicillin-binding protein transpeptidase" evidence="2">
    <location>
        <begin position="163"/>
        <end position="469"/>
    </location>
</feature>
<organism evidence="4 5">
    <name type="scientific">Caldanaerobacter subterraneus</name>
    <dbReference type="NCBI Taxonomy" id="911092"/>
    <lineage>
        <taxon>Bacteria</taxon>
        <taxon>Bacillati</taxon>
        <taxon>Bacillota</taxon>
        <taxon>Clostridia</taxon>
        <taxon>Thermoanaerobacterales</taxon>
        <taxon>Thermoanaerobacteraceae</taxon>
        <taxon>Caldanaerobacter</taxon>
    </lineage>
</organism>
<dbReference type="InterPro" id="IPR054120">
    <property type="entry name" value="PBPA_dimer"/>
</dbReference>
<evidence type="ECO:0000259" key="2">
    <source>
        <dbReference type="Pfam" id="PF00905"/>
    </source>
</evidence>
<gene>
    <name evidence="4" type="ORF">DEA61_07630</name>
</gene>
<keyword evidence="1" id="KW-0812">Transmembrane</keyword>
<evidence type="ECO:0000313" key="4">
    <source>
        <dbReference type="EMBL" id="HBT49680.1"/>
    </source>
</evidence>
<proteinExistence type="predicted"/>
<name>A0A101E6D9_9THEO</name>
<evidence type="ECO:0000259" key="3">
    <source>
        <dbReference type="Pfam" id="PF21922"/>
    </source>
</evidence>
<dbReference type="GO" id="GO:0071972">
    <property type="term" value="F:peptidoglycan L,D-transpeptidase activity"/>
    <property type="evidence" value="ECO:0007669"/>
    <property type="project" value="TreeGrafter"/>
</dbReference>
<dbReference type="InterPro" id="IPR001460">
    <property type="entry name" value="PCN-bd_Tpept"/>
</dbReference>
<dbReference type="PANTHER" id="PTHR30627">
    <property type="entry name" value="PEPTIDOGLYCAN D,D-TRANSPEPTIDASE"/>
    <property type="match status" value="1"/>
</dbReference>
<dbReference type="InterPro" id="IPR050515">
    <property type="entry name" value="Beta-lactam/transpept"/>
</dbReference>
<keyword evidence="4" id="KW-0132">Cell division</keyword>
<dbReference type="GO" id="GO:0008658">
    <property type="term" value="F:penicillin binding"/>
    <property type="evidence" value="ECO:0007669"/>
    <property type="project" value="InterPro"/>
</dbReference>
<dbReference type="Proteomes" id="UP000264445">
    <property type="component" value="Unassembled WGS sequence"/>
</dbReference>
<reference evidence="4 5" key="1">
    <citation type="journal article" date="2018" name="Nat. Biotechnol.">
        <title>A standardized bacterial taxonomy based on genome phylogeny substantially revises the tree of life.</title>
        <authorList>
            <person name="Parks D.H."/>
            <person name="Chuvochina M."/>
            <person name="Waite D.W."/>
            <person name="Rinke C."/>
            <person name="Skarshewski A."/>
            <person name="Chaumeil P.A."/>
            <person name="Hugenholtz P."/>
        </authorList>
    </citation>
    <scope>NUCLEOTIDE SEQUENCE [LARGE SCALE GENOMIC DNA]</scope>
    <source>
        <strain evidence="4">UBA12544</strain>
    </source>
</reference>
<dbReference type="EMBL" id="DOLB01000111">
    <property type="protein sequence ID" value="HBT49680.1"/>
    <property type="molecule type" value="Genomic_DNA"/>
</dbReference>
<comment type="caution">
    <text evidence="4">The sequence shown here is derived from an EMBL/GenBank/DDBJ whole genome shotgun (WGS) entry which is preliminary data.</text>
</comment>
<keyword evidence="4" id="KW-0131">Cell cycle</keyword>
<keyword evidence="1" id="KW-1133">Transmembrane helix</keyword>
<protein>
    <submittedName>
        <fullName evidence="4">Cell division protein FtsI</fullName>
    </submittedName>
</protein>
<dbReference type="SUPFAM" id="SSF56601">
    <property type="entry name" value="beta-lactamase/transpeptidase-like"/>
    <property type="match status" value="1"/>
</dbReference>
<dbReference type="SUPFAM" id="SSF56519">
    <property type="entry name" value="Penicillin binding protein dimerisation domain"/>
    <property type="match status" value="1"/>
</dbReference>
<dbReference type="InterPro" id="IPR012338">
    <property type="entry name" value="Beta-lactam/transpept-like"/>
</dbReference>
<evidence type="ECO:0000256" key="1">
    <source>
        <dbReference type="SAM" id="Phobius"/>
    </source>
</evidence>
<dbReference type="Gene3D" id="3.40.710.10">
    <property type="entry name" value="DD-peptidase/beta-lactamase superfamily"/>
    <property type="match status" value="1"/>
</dbReference>